<dbReference type="RefSeq" id="WP_336598542.1">
    <property type="nucleotide sequence ID" value="NZ_JACFYJ010000020.1"/>
</dbReference>
<evidence type="ECO:0000313" key="2">
    <source>
        <dbReference type="EMBL" id="MEI5998387.1"/>
    </source>
</evidence>
<evidence type="ECO:0000256" key="1">
    <source>
        <dbReference type="SAM" id="MobiDB-lite"/>
    </source>
</evidence>
<name>A0ABU8IRX9_9BURK</name>
<sequence>MNATKFASLMPCSSTRIARPLVFMTSQAGNHRQKEQKRKRARARARQIFGPHEMLDKGTARQRHVVRPLRLRLIVGSEHGPIRGLLIARQPFCRAVRKSQHVGREAPAWDA</sequence>
<dbReference type="Proteomes" id="UP001386437">
    <property type="component" value="Unassembled WGS sequence"/>
</dbReference>
<gene>
    <name evidence="2" type="ORF">H3V53_14580</name>
</gene>
<feature type="region of interest" description="Disordered" evidence="1">
    <location>
        <begin position="25"/>
        <end position="61"/>
    </location>
</feature>
<dbReference type="EMBL" id="JACFYJ010000020">
    <property type="protein sequence ID" value="MEI5998387.1"/>
    <property type="molecule type" value="Genomic_DNA"/>
</dbReference>
<proteinExistence type="predicted"/>
<accession>A0ABU8IRX9</accession>
<comment type="caution">
    <text evidence="2">The sequence shown here is derived from an EMBL/GenBank/DDBJ whole genome shotgun (WGS) entry which is preliminary data.</text>
</comment>
<evidence type="ECO:0000313" key="3">
    <source>
        <dbReference type="Proteomes" id="UP001386437"/>
    </source>
</evidence>
<feature type="compositionally biased region" description="Basic residues" evidence="1">
    <location>
        <begin position="34"/>
        <end position="45"/>
    </location>
</feature>
<protein>
    <submittedName>
        <fullName evidence="2">Uncharacterized protein</fullName>
    </submittedName>
</protein>
<organism evidence="2 3">
    <name type="scientific">Paraburkholderia bengalensis</name>
    <dbReference type="NCBI Taxonomy" id="2747562"/>
    <lineage>
        <taxon>Bacteria</taxon>
        <taxon>Pseudomonadati</taxon>
        <taxon>Pseudomonadota</taxon>
        <taxon>Betaproteobacteria</taxon>
        <taxon>Burkholderiales</taxon>
        <taxon>Burkholderiaceae</taxon>
        <taxon>Paraburkholderia</taxon>
    </lineage>
</organism>
<keyword evidence="3" id="KW-1185">Reference proteome</keyword>
<reference evidence="2 3" key="1">
    <citation type="journal article" date="2022" name="Arch. Microbiol.">
        <title>Paraburkholderia bengalensis sp. nov. isolated from roots of Oryza sativa, IR64.</title>
        <authorList>
            <person name="Nag P."/>
            <person name="Mondal N."/>
            <person name="Sarkar J."/>
            <person name="Das S."/>
        </authorList>
    </citation>
    <scope>NUCLEOTIDE SEQUENCE [LARGE SCALE GENOMIC DNA]</scope>
    <source>
        <strain evidence="2 3">IR64_4_BI</strain>
    </source>
</reference>